<dbReference type="PANTHER" id="PTHR28529:SF2">
    <property type="entry name" value="DNA REPAIR PROTEIN SWI5 HOMOLOG"/>
    <property type="match status" value="1"/>
</dbReference>
<comment type="subunit">
    <text evidence="8">Component of the swi5-sfr1 complex.</text>
</comment>
<dbReference type="GO" id="GO:0000724">
    <property type="term" value="P:double-strand break repair via homologous recombination"/>
    <property type="evidence" value="ECO:0007669"/>
    <property type="project" value="TreeGrafter"/>
</dbReference>
<sequence>MNATAELEMKTKSIVDDAHDKVTPRQGGVSLKRRPADSRSNVRSVNSGFKSPVQKPSMVKSPLCPEEEVNELKKTLDRLDSEIALLEKKGFVVQELDQHIDLLHEYNDIKDIGQTLLGTLAGLRGVTTRDLYGHFGLELED</sequence>
<evidence type="ECO:0000256" key="1">
    <source>
        <dbReference type="ARBA" id="ARBA00008060"/>
    </source>
</evidence>
<evidence type="ECO:0000256" key="5">
    <source>
        <dbReference type="ARBA" id="ARBA00023204"/>
    </source>
</evidence>
<evidence type="ECO:0000256" key="9">
    <source>
        <dbReference type="SAM" id="MobiDB-lite"/>
    </source>
</evidence>
<evidence type="ECO:0000256" key="3">
    <source>
        <dbReference type="ARBA" id="ARBA00022763"/>
    </source>
</evidence>
<comment type="similarity">
    <text evidence="1">Belongs to the SWI5/SAE3 family.</text>
</comment>
<dbReference type="GO" id="GO:0034974">
    <property type="term" value="C:Swi5-Swi2 complex"/>
    <property type="evidence" value="ECO:0007669"/>
    <property type="project" value="TreeGrafter"/>
</dbReference>
<dbReference type="Gene3D" id="1.20.5.170">
    <property type="match status" value="1"/>
</dbReference>
<reference evidence="10 11" key="1">
    <citation type="submission" date="2024-02" db="EMBL/GenBank/DDBJ databases">
        <title>Chromosome-level genome assembly of the Eurasian Minnow (Phoxinus phoxinus).</title>
        <authorList>
            <person name="Oriowo T.O."/>
            <person name="Martin S."/>
            <person name="Stange M."/>
            <person name="Chrysostomakis Y."/>
            <person name="Brown T."/>
            <person name="Winkler S."/>
            <person name="Kukowka S."/>
            <person name="Myers E.W."/>
            <person name="Bohne A."/>
        </authorList>
    </citation>
    <scope>NUCLEOTIDE SEQUENCE [LARGE SCALE GENOMIC DNA]</scope>
    <source>
        <strain evidence="10">ZFMK-TIS-60720</strain>
        <tissue evidence="10">Whole Organism</tissue>
    </source>
</reference>
<dbReference type="Pfam" id="PF07061">
    <property type="entry name" value="Swi5"/>
    <property type="match status" value="1"/>
</dbReference>
<feature type="compositionally biased region" description="Polar residues" evidence="9">
    <location>
        <begin position="38"/>
        <end position="49"/>
    </location>
</feature>
<dbReference type="GO" id="GO:0032798">
    <property type="term" value="C:Swi5-Sfr1 complex"/>
    <property type="evidence" value="ECO:0007669"/>
    <property type="project" value="TreeGrafter"/>
</dbReference>
<dbReference type="PANTHER" id="PTHR28529">
    <property type="entry name" value="DNA REPAIR PROTEIN SWI5 HOMOLOG"/>
    <property type="match status" value="1"/>
</dbReference>
<evidence type="ECO:0000256" key="8">
    <source>
        <dbReference type="ARBA" id="ARBA00064461"/>
    </source>
</evidence>
<evidence type="ECO:0000256" key="4">
    <source>
        <dbReference type="ARBA" id="ARBA00023054"/>
    </source>
</evidence>
<keyword evidence="3" id="KW-0227">DNA damage</keyword>
<gene>
    <name evidence="10" type="ORF">R3I93_021465</name>
</gene>
<proteinExistence type="inferred from homology"/>
<keyword evidence="4" id="KW-0175">Coiled coil</keyword>
<dbReference type="Proteomes" id="UP001364617">
    <property type="component" value="Unassembled WGS sequence"/>
</dbReference>
<protein>
    <recommendedName>
        <fullName evidence="2">DNA repair protein SWI5 homolog</fullName>
    </recommendedName>
    <alternativeName>
        <fullName evidence="6">Protein SAE3 homolog</fullName>
    </alternativeName>
</protein>
<keyword evidence="11" id="KW-1185">Reference proteome</keyword>
<dbReference type="FunFam" id="1.20.5.170:FF:000056">
    <property type="entry name" value="DNA repair protein SWI5 homolog"/>
    <property type="match status" value="1"/>
</dbReference>
<comment type="function">
    <text evidence="7">Component of the SWI5-SFR1 complex, a complex required for double-strand break repair via homologous recombination.</text>
</comment>
<dbReference type="EMBL" id="JAYKXH010000023">
    <property type="protein sequence ID" value="KAK7126091.1"/>
    <property type="molecule type" value="Genomic_DNA"/>
</dbReference>
<dbReference type="InterPro" id="IPR010760">
    <property type="entry name" value="DNA-repair_Swi5"/>
</dbReference>
<evidence type="ECO:0000313" key="10">
    <source>
        <dbReference type="EMBL" id="KAK7126091.1"/>
    </source>
</evidence>
<dbReference type="AlphaFoldDB" id="A0AAN9C963"/>
<feature type="region of interest" description="Disordered" evidence="9">
    <location>
        <begin position="1"/>
        <end position="62"/>
    </location>
</feature>
<accession>A0AAN9C963</accession>
<evidence type="ECO:0000256" key="2">
    <source>
        <dbReference type="ARBA" id="ARBA00019825"/>
    </source>
</evidence>
<keyword evidence="5" id="KW-0234">DNA repair</keyword>
<name>A0AAN9C963_9TELE</name>
<organism evidence="10 11">
    <name type="scientific">Phoxinus phoxinus</name>
    <name type="common">Eurasian minnow</name>
    <dbReference type="NCBI Taxonomy" id="58324"/>
    <lineage>
        <taxon>Eukaryota</taxon>
        <taxon>Metazoa</taxon>
        <taxon>Chordata</taxon>
        <taxon>Craniata</taxon>
        <taxon>Vertebrata</taxon>
        <taxon>Euteleostomi</taxon>
        <taxon>Actinopterygii</taxon>
        <taxon>Neopterygii</taxon>
        <taxon>Teleostei</taxon>
        <taxon>Ostariophysi</taxon>
        <taxon>Cypriniformes</taxon>
        <taxon>Leuciscidae</taxon>
        <taxon>Phoxininae</taxon>
        <taxon>Phoxinus</taxon>
    </lineage>
</organism>
<evidence type="ECO:0000256" key="7">
    <source>
        <dbReference type="ARBA" id="ARBA00059338"/>
    </source>
</evidence>
<evidence type="ECO:0000256" key="6">
    <source>
        <dbReference type="ARBA" id="ARBA00030081"/>
    </source>
</evidence>
<evidence type="ECO:0000313" key="11">
    <source>
        <dbReference type="Proteomes" id="UP001364617"/>
    </source>
</evidence>
<feature type="compositionally biased region" description="Basic and acidic residues" evidence="9">
    <location>
        <begin position="7"/>
        <end position="23"/>
    </location>
</feature>
<comment type="caution">
    <text evidence="10">The sequence shown here is derived from an EMBL/GenBank/DDBJ whole genome shotgun (WGS) entry which is preliminary data.</text>
</comment>